<dbReference type="InterPro" id="IPR011009">
    <property type="entry name" value="Kinase-like_dom_sf"/>
</dbReference>
<dbReference type="InterPro" id="IPR050660">
    <property type="entry name" value="NEK_Ser/Thr_kinase"/>
</dbReference>
<accession>A0A1H8ARW5</accession>
<keyword evidence="8" id="KW-1185">Reference proteome</keyword>
<name>A0A1H8ARW5_STIAU</name>
<evidence type="ECO:0000256" key="2">
    <source>
        <dbReference type="ARBA" id="ARBA00022679"/>
    </source>
</evidence>
<keyword evidence="2" id="KW-0808">Transferase</keyword>
<organism evidence="7 8">
    <name type="scientific">Stigmatella aurantiaca</name>
    <dbReference type="NCBI Taxonomy" id="41"/>
    <lineage>
        <taxon>Bacteria</taxon>
        <taxon>Pseudomonadati</taxon>
        <taxon>Myxococcota</taxon>
        <taxon>Myxococcia</taxon>
        <taxon>Myxococcales</taxon>
        <taxon>Cystobacterineae</taxon>
        <taxon>Archangiaceae</taxon>
        <taxon>Stigmatella</taxon>
    </lineage>
</organism>
<evidence type="ECO:0000313" key="8">
    <source>
        <dbReference type="Proteomes" id="UP000182719"/>
    </source>
</evidence>
<keyword evidence="5" id="KW-0067">ATP-binding</keyword>
<dbReference type="PANTHER" id="PTHR43671">
    <property type="entry name" value="SERINE/THREONINE-PROTEIN KINASE NEK"/>
    <property type="match status" value="1"/>
</dbReference>
<gene>
    <name evidence="7" type="ORF">SAMN05444354_1221</name>
</gene>
<evidence type="ECO:0000256" key="4">
    <source>
        <dbReference type="ARBA" id="ARBA00022777"/>
    </source>
</evidence>
<dbReference type="InterPro" id="IPR000719">
    <property type="entry name" value="Prot_kinase_dom"/>
</dbReference>
<keyword evidence="7" id="KW-0723">Serine/threonine-protein kinase</keyword>
<feature type="domain" description="Protein kinase" evidence="6">
    <location>
        <begin position="23"/>
        <end position="324"/>
    </location>
</feature>
<proteinExistence type="predicted"/>
<evidence type="ECO:0000256" key="3">
    <source>
        <dbReference type="ARBA" id="ARBA00022741"/>
    </source>
</evidence>
<dbReference type="GO" id="GO:0004674">
    <property type="term" value="F:protein serine/threonine kinase activity"/>
    <property type="evidence" value="ECO:0007669"/>
    <property type="project" value="UniProtKB-KW"/>
</dbReference>
<evidence type="ECO:0000313" key="7">
    <source>
        <dbReference type="EMBL" id="SEM72704.1"/>
    </source>
</evidence>
<dbReference type="GO" id="GO:0005524">
    <property type="term" value="F:ATP binding"/>
    <property type="evidence" value="ECO:0007669"/>
    <property type="project" value="UniProtKB-KW"/>
</dbReference>
<dbReference type="Gene3D" id="1.10.510.10">
    <property type="entry name" value="Transferase(Phosphotransferase) domain 1"/>
    <property type="match status" value="1"/>
</dbReference>
<dbReference type="CDD" id="cd14014">
    <property type="entry name" value="STKc_PknB_like"/>
    <property type="match status" value="1"/>
</dbReference>
<dbReference type="PROSITE" id="PS50011">
    <property type="entry name" value="PROTEIN_KINASE_DOM"/>
    <property type="match status" value="1"/>
</dbReference>
<dbReference type="SUPFAM" id="SSF56112">
    <property type="entry name" value="Protein kinase-like (PK-like)"/>
    <property type="match status" value="1"/>
</dbReference>
<keyword evidence="3" id="KW-0547">Nucleotide-binding</keyword>
<protein>
    <recommendedName>
        <fullName evidence="1">non-specific serine/threonine protein kinase</fullName>
        <ecNumber evidence="1">2.7.11.1</ecNumber>
    </recommendedName>
</protein>
<keyword evidence="4 7" id="KW-0418">Kinase</keyword>
<dbReference type="Pfam" id="PF00069">
    <property type="entry name" value="Pkinase"/>
    <property type="match status" value="1"/>
</dbReference>
<dbReference type="EC" id="2.7.11.1" evidence="1"/>
<dbReference type="EMBL" id="FOAP01000022">
    <property type="protein sequence ID" value="SEM72704.1"/>
    <property type="molecule type" value="Genomic_DNA"/>
</dbReference>
<dbReference type="RefSeq" id="WP_075010036.1">
    <property type="nucleotide sequence ID" value="NZ_FOAP01000022.1"/>
</dbReference>
<dbReference type="Proteomes" id="UP000182719">
    <property type="component" value="Unassembled WGS sequence"/>
</dbReference>
<dbReference type="PANTHER" id="PTHR43671:SF13">
    <property type="entry name" value="SERINE_THREONINE-PROTEIN KINASE NEK2"/>
    <property type="match status" value="1"/>
</dbReference>
<evidence type="ECO:0000256" key="5">
    <source>
        <dbReference type="ARBA" id="ARBA00022840"/>
    </source>
</evidence>
<dbReference type="Gene3D" id="3.30.200.20">
    <property type="entry name" value="Phosphorylase Kinase, domain 1"/>
    <property type="match status" value="1"/>
</dbReference>
<sequence length="373" mass="41231">MSADRTTTPEGDIHLFTANGVHYSLVRELTGEGPGERVLAQRHTPGGPGGLAVIKCLPPAARMAERRRMLEEARVARRLDHPAIARVLHVDTRARRPLVVMEYVDGLALEQVLRRAVRRHKPVSERFAAYVIAQAADALHYAHALKDGHGRLLHLVHRDVNPTTLRISKHGEVKLTDFGAVFTRLPGRQRTPAHTLKGAVGYSAPEVLSLGVPEARSDIFSLGVVLVELLTHVHVLDLPHERPRTRLSGGFQRLLGKLWPEKGAWVDPARLGDRASRLHARDVEKVMAAVSEPLRAVALRALRVDPAERHATAAAMRDALRAFLSATGQPYGPREAVEEIREVISMASLARGEMETSPEYVPHEFRNGRAVRH</sequence>
<dbReference type="AlphaFoldDB" id="A0A1H8ARW5"/>
<evidence type="ECO:0000256" key="1">
    <source>
        <dbReference type="ARBA" id="ARBA00012513"/>
    </source>
</evidence>
<dbReference type="OrthoDB" id="9801841at2"/>
<evidence type="ECO:0000259" key="6">
    <source>
        <dbReference type="PROSITE" id="PS50011"/>
    </source>
</evidence>
<reference evidence="8" key="1">
    <citation type="submission" date="2016-10" db="EMBL/GenBank/DDBJ databases">
        <authorList>
            <person name="Varghese N."/>
            <person name="Submissions S."/>
        </authorList>
    </citation>
    <scope>NUCLEOTIDE SEQUENCE [LARGE SCALE GENOMIC DNA]</scope>
    <source>
        <strain evidence="8">DSM 17044</strain>
    </source>
</reference>